<name>A0A927AQA3_9BACT</name>
<organism evidence="1 2">
    <name type="scientific">Spirosoma profusum</name>
    <dbReference type="NCBI Taxonomy" id="2771354"/>
    <lineage>
        <taxon>Bacteria</taxon>
        <taxon>Pseudomonadati</taxon>
        <taxon>Bacteroidota</taxon>
        <taxon>Cytophagia</taxon>
        <taxon>Cytophagales</taxon>
        <taxon>Cytophagaceae</taxon>
        <taxon>Spirosoma</taxon>
    </lineage>
</organism>
<accession>A0A927AQA3</accession>
<dbReference type="RefSeq" id="WP_190885850.1">
    <property type="nucleotide sequence ID" value="NZ_JACWZY010000003.1"/>
</dbReference>
<evidence type="ECO:0000313" key="2">
    <source>
        <dbReference type="Proteomes" id="UP000598820"/>
    </source>
</evidence>
<protein>
    <submittedName>
        <fullName evidence="1">Uncharacterized protein</fullName>
    </submittedName>
</protein>
<sequence>MNPSIQLWTKSQLSSNLNKIEQYLHNACFKRQASFSTLTQSLFIELIRLENELLHQSELTGKRIEFLDEVGTNGRIEDITSLIHNMSQSVHDFDKNAEMASSKEEKIITPHINHFYGAGVGYFANGLFFTCDHEDELAFFVDRNRIFFYRHMVRAYEEAKGYLQSLFPEEAGGPRDK</sequence>
<dbReference type="AlphaFoldDB" id="A0A927AQA3"/>
<gene>
    <name evidence="1" type="ORF">IC229_05035</name>
</gene>
<dbReference type="Proteomes" id="UP000598820">
    <property type="component" value="Unassembled WGS sequence"/>
</dbReference>
<dbReference type="EMBL" id="JACWZY010000003">
    <property type="protein sequence ID" value="MBD2699988.1"/>
    <property type="molecule type" value="Genomic_DNA"/>
</dbReference>
<reference evidence="1" key="1">
    <citation type="submission" date="2020-09" db="EMBL/GenBank/DDBJ databases">
        <authorList>
            <person name="Kim M.K."/>
        </authorList>
    </citation>
    <scope>NUCLEOTIDE SEQUENCE</scope>
    <source>
        <strain evidence="1">BT702</strain>
    </source>
</reference>
<evidence type="ECO:0000313" key="1">
    <source>
        <dbReference type="EMBL" id="MBD2699988.1"/>
    </source>
</evidence>
<comment type="caution">
    <text evidence="1">The sequence shown here is derived from an EMBL/GenBank/DDBJ whole genome shotgun (WGS) entry which is preliminary data.</text>
</comment>
<keyword evidence="2" id="KW-1185">Reference proteome</keyword>
<proteinExistence type="predicted"/>